<evidence type="ECO:0000256" key="7">
    <source>
        <dbReference type="ARBA" id="ARBA00023136"/>
    </source>
</evidence>
<dbReference type="PANTHER" id="PTHR31806:SF1">
    <property type="entry name" value="PURINE-CYTOSINE PERMEASE FCY2-RELATED"/>
    <property type="match status" value="1"/>
</dbReference>
<feature type="transmembrane region" description="Helical" evidence="9">
    <location>
        <begin position="444"/>
        <end position="467"/>
    </location>
</feature>
<proteinExistence type="inferred from homology"/>
<reference evidence="10 11" key="1">
    <citation type="journal article" date="2013" name="MBio">
        <title>Genome sequencing of the plant pathogen Taphrina deformans, the causal agent of peach leaf curl.</title>
        <authorList>
            <person name="Cisse O.H."/>
            <person name="Almeida J.M.G.C.F."/>
            <person name="Fonseca A."/>
            <person name="Kumar A.A."/>
            <person name="Salojaervi J."/>
            <person name="Overmyer K."/>
            <person name="Hauser P.M."/>
            <person name="Pagni M."/>
        </authorList>
    </citation>
    <scope>NUCLEOTIDE SEQUENCE [LARGE SCALE GENOMIC DNA]</scope>
    <source>
        <strain evidence="11">PYCC 5710 / ATCC 11124 / CBS 356.35 / IMI 108563 / JCM 9778 / NBRC 8474</strain>
    </source>
</reference>
<name>R4X7F8_TAPDE</name>
<comment type="caution">
    <text evidence="10">The sequence shown here is derived from an EMBL/GenBank/DDBJ whole genome shotgun (WGS) entry which is preliminary data.</text>
</comment>
<feature type="transmembrane region" description="Helical" evidence="9">
    <location>
        <begin position="333"/>
        <end position="353"/>
    </location>
</feature>
<dbReference type="OrthoDB" id="2116389at2759"/>
<dbReference type="eggNOG" id="ENOG502QQ8Y">
    <property type="taxonomic scope" value="Eukaryota"/>
</dbReference>
<dbReference type="Pfam" id="PF02133">
    <property type="entry name" value="Transp_cyt_pur"/>
    <property type="match status" value="1"/>
</dbReference>
<keyword evidence="6 9" id="KW-1133">Transmembrane helix</keyword>
<keyword evidence="11" id="KW-1185">Reference proteome</keyword>
<evidence type="ECO:0000256" key="3">
    <source>
        <dbReference type="ARBA" id="ARBA00022448"/>
    </source>
</evidence>
<accession>R4X7F8</accession>
<dbReference type="PIRSF" id="PIRSF002744">
    <property type="entry name" value="Pur-cyt_permease"/>
    <property type="match status" value="1"/>
</dbReference>
<keyword evidence="4" id="KW-0597">Phosphoprotein</keyword>
<comment type="similarity">
    <text evidence="2 8">Belongs to the purine-cytosine permease (2.A.39) family.</text>
</comment>
<evidence type="ECO:0000256" key="1">
    <source>
        <dbReference type="ARBA" id="ARBA00004141"/>
    </source>
</evidence>
<feature type="transmembrane region" description="Helical" evidence="9">
    <location>
        <begin position="479"/>
        <end position="499"/>
    </location>
</feature>
<dbReference type="STRING" id="1097556.R4X7F8"/>
<keyword evidence="5 9" id="KW-0812">Transmembrane</keyword>
<dbReference type="GO" id="GO:0015856">
    <property type="term" value="P:cytosine transport"/>
    <property type="evidence" value="ECO:0007669"/>
    <property type="project" value="TreeGrafter"/>
</dbReference>
<dbReference type="VEuPathDB" id="FungiDB:TAPDE_001144"/>
<evidence type="ECO:0000256" key="6">
    <source>
        <dbReference type="ARBA" id="ARBA00022989"/>
    </source>
</evidence>
<dbReference type="InterPro" id="IPR026030">
    <property type="entry name" value="Pur-cyt_permease_Fcy2/21/22"/>
</dbReference>
<protein>
    <submittedName>
        <fullName evidence="10">Purine-cytosine permease</fullName>
    </submittedName>
</protein>
<feature type="transmembrane region" description="Helical" evidence="9">
    <location>
        <begin position="212"/>
        <end position="231"/>
    </location>
</feature>
<dbReference type="FunFam" id="1.10.4160.10:FF:000002">
    <property type="entry name" value="Purine-cytosine permease fcyB"/>
    <property type="match status" value="1"/>
</dbReference>
<organism evidence="10 11">
    <name type="scientific">Taphrina deformans (strain PYCC 5710 / ATCC 11124 / CBS 356.35 / IMI 108563 / JCM 9778 / NBRC 8474)</name>
    <name type="common">Peach leaf curl fungus</name>
    <name type="synonym">Lalaria deformans</name>
    <dbReference type="NCBI Taxonomy" id="1097556"/>
    <lineage>
        <taxon>Eukaryota</taxon>
        <taxon>Fungi</taxon>
        <taxon>Dikarya</taxon>
        <taxon>Ascomycota</taxon>
        <taxon>Taphrinomycotina</taxon>
        <taxon>Taphrinomycetes</taxon>
        <taxon>Taphrinales</taxon>
        <taxon>Taphrinaceae</taxon>
        <taxon>Taphrina</taxon>
    </lineage>
</organism>
<feature type="transmembrane region" description="Helical" evidence="9">
    <location>
        <begin position="102"/>
        <end position="121"/>
    </location>
</feature>
<keyword evidence="7 8" id="KW-0472">Membrane</keyword>
<comment type="subcellular location">
    <subcellularLocation>
        <location evidence="1">Membrane</location>
        <topology evidence="1">Multi-pass membrane protein</topology>
    </subcellularLocation>
</comment>
<feature type="transmembrane region" description="Helical" evidence="9">
    <location>
        <begin position="243"/>
        <end position="267"/>
    </location>
</feature>
<evidence type="ECO:0000313" key="10">
    <source>
        <dbReference type="EMBL" id="CCG81326.1"/>
    </source>
</evidence>
<evidence type="ECO:0000256" key="2">
    <source>
        <dbReference type="ARBA" id="ARBA00008974"/>
    </source>
</evidence>
<dbReference type="GO" id="GO:0000329">
    <property type="term" value="C:fungal-type vacuole membrane"/>
    <property type="evidence" value="ECO:0007669"/>
    <property type="project" value="TreeGrafter"/>
</dbReference>
<feature type="transmembrane region" description="Helical" evidence="9">
    <location>
        <begin position="374"/>
        <end position="399"/>
    </location>
</feature>
<feature type="transmembrane region" description="Helical" evidence="9">
    <location>
        <begin position="75"/>
        <end position="96"/>
    </location>
</feature>
<evidence type="ECO:0000256" key="8">
    <source>
        <dbReference type="PIRNR" id="PIRNR002744"/>
    </source>
</evidence>
<dbReference type="Proteomes" id="UP000013776">
    <property type="component" value="Unassembled WGS sequence"/>
</dbReference>
<gene>
    <name evidence="10" type="ORF">TAPDE_001144</name>
</gene>
<evidence type="ECO:0000256" key="4">
    <source>
        <dbReference type="ARBA" id="ARBA00022553"/>
    </source>
</evidence>
<evidence type="ECO:0000256" key="5">
    <source>
        <dbReference type="ARBA" id="ARBA00022692"/>
    </source>
</evidence>
<feature type="transmembrane region" description="Helical" evidence="9">
    <location>
        <begin position="405"/>
        <end position="424"/>
    </location>
</feature>
<keyword evidence="3 8" id="KW-0813">Transport</keyword>
<feature type="transmembrane region" description="Helical" evidence="9">
    <location>
        <begin position="279"/>
        <end position="299"/>
    </location>
</feature>
<dbReference type="AlphaFoldDB" id="R4X7F8"/>
<sequence>MSHNKAFEMAPPIDGTKEVYHNEPSFDVETGSTSSLHGKLNKYASRFRMEETGFEHVPPEDQNERSLVNAGTMWLSANLNISSFAIGALGITLFFVGFWDGVAAIIFFNAISILPVCYYSTFGSQLGLRQMIISRYSFGILGTPVVAALNVLACIGWSASNAIVGAQILKAIGGDFPLWAGILIITLVTGFITIFGYKIVHMYEKVSWIPSIIIFFILIAGIKQSGAFVTVPMGTGANEAGAILSFGSAIYGFGTGWTSYAADYTIFQNRSVKKWKIFAVTYAGLFFPLVFCEIVGLAAGTLTMNEANTIYSEAYESNSVGGLTGRILDRYHGGGKFCLVVLALSVIANNVPNNYSGALSAQAILPWFAKIPRYLWNILITLIILAVAIPAANHFALFFKNLLNVLAYWLAIYAVVLLEEHLLFRKGFAGYDVRDWNNFARLPLGLGAIAALCAGVAGMVLGMYQVYWEGPIAHKIGEFGGDVGFELSFAFAGLVYPLARTLELKFIGR</sequence>
<dbReference type="PANTHER" id="PTHR31806">
    <property type="entry name" value="PURINE-CYTOSINE PERMEASE FCY2-RELATED"/>
    <property type="match status" value="1"/>
</dbReference>
<dbReference type="Gene3D" id="1.10.4160.10">
    <property type="entry name" value="Hydantoin permease"/>
    <property type="match status" value="1"/>
</dbReference>
<dbReference type="EMBL" id="CAHR02000036">
    <property type="protein sequence ID" value="CCG81326.1"/>
    <property type="molecule type" value="Genomic_DNA"/>
</dbReference>
<dbReference type="GO" id="GO:0015205">
    <property type="term" value="F:nucleobase transmembrane transporter activity"/>
    <property type="evidence" value="ECO:0007669"/>
    <property type="project" value="TreeGrafter"/>
</dbReference>
<evidence type="ECO:0000313" key="11">
    <source>
        <dbReference type="Proteomes" id="UP000013776"/>
    </source>
</evidence>
<dbReference type="InterPro" id="IPR001248">
    <property type="entry name" value="Pur-cyt_permease"/>
</dbReference>
<evidence type="ECO:0000256" key="9">
    <source>
        <dbReference type="SAM" id="Phobius"/>
    </source>
</evidence>
<dbReference type="GO" id="GO:0005886">
    <property type="term" value="C:plasma membrane"/>
    <property type="evidence" value="ECO:0007669"/>
    <property type="project" value="TreeGrafter"/>
</dbReference>
<feature type="transmembrane region" description="Helical" evidence="9">
    <location>
        <begin position="178"/>
        <end position="200"/>
    </location>
</feature>
<feature type="transmembrane region" description="Helical" evidence="9">
    <location>
        <begin position="133"/>
        <end position="158"/>
    </location>
</feature>